<dbReference type="InterPro" id="IPR019195">
    <property type="entry name" value="ABC_ATPase_put"/>
</dbReference>
<protein>
    <submittedName>
        <fullName evidence="5">Predicted ATPase of the ABC class</fullName>
    </submittedName>
</protein>
<dbReference type="Pfam" id="PF21117">
    <property type="entry name" value="MRB1590_C"/>
    <property type="match status" value="1"/>
</dbReference>
<feature type="domain" description="MRB1590-like C-terminal" evidence="4">
    <location>
        <begin position="466"/>
        <end position="565"/>
    </location>
</feature>
<dbReference type="OrthoDB" id="9809999at2"/>
<dbReference type="InterPro" id="IPR049069">
    <property type="entry name" value="MRB1590-like_C"/>
</dbReference>
<dbReference type="STRING" id="1048340.SAMN05444487_12037"/>
<accession>A0A1H3C6X4</accession>
<gene>
    <name evidence="5" type="ORF">SAMN05444487_12037</name>
</gene>
<dbReference type="Pfam" id="PF09818">
    <property type="entry name" value="ABC_ATPase"/>
    <property type="match status" value="1"/>
</dbReference>
<dbReference type="SUPFAM" id="SSF52540">
    <property type="entry name" value="P-loop containing nucleoside triphosphate hydrolases"/>
    <property type="match status" value="1"/>
</dbReference>
<dbReference type="AlphaFoldDB" id="A0A1H3C6X4"/>
<dbReference type="PANTHER" id="PTHR38149">
    <property type="entry name" value="ATPASE"/>
    <property type="match status" value="1"/>
</dbReference>
<dbReference type="InterPro" id="IPR046834">
    <property type="entry name" value="ABC_ATPase_C"/>
</dbReference>
<reference evidence="5 6" key="1">
    <citation type="submission" date="2016-10" db="EMBL/GenBank/DDBJ databases">
        <authorList>
            <person name="de Groot N.N."/>
        </authorList>
    </citation>
    <scope>NUCLEOTIDE SEQUENCE [LARGE SCALE GENOMIC DNA]</scope>
    <source>
        <strain evidence="5 6">DSM 45610</strain>
    </source>
</reference>
<evidence type="ECO:0000256" key="1">
    <source>
        <dbReference type="SAM" id="MobiDB-lite"/>
    </source>
</evidence>
<dbReference type="InterPro" id="IPR027417">
    <property type="entry name" value="P-loop_NTPase"/>
</dbReference>
<feature type="domain" description="ATPase of the ABC class N-terminal" evidence="3">
    <location>
        <begin position="1"/>
        <end position="158"/>
    </location>
</feature>
<feature type="region of interest" description="Disordered" evidence="1">
    <location>
        <begin position="438"/>
        <end position="464"/>
    </location>
</feature>
<sequence>MDQLKKTISRIDGRGYKAYKEIQGEYDFPGFRLFFDYVQGDPFASPSRIRVRVPQSQVGYPEAWFKEPHRRVALEDWIARVWAENTRRYSFSGYSGTGKSGLIAVDSPGQEILPRTAVVVTKSFVEVRLTIGLPARGRQVLGQKAEEMLCRFIPELVEGGIPLQKLDPEAVEERMRLVDNQQAIRQHIEKNNWVAFIADGAVLPRVSGISDRPLRESVVPFYAPDSMAITLEVPHGRPIRGMVVESGITLIVGGGYHGKSTLLQALERGVYDHVAGDGREYVITTANALKVRAEDGRRVEKVNISPFINNLPFHKDTLRFSTEDASGSTSQATNIIEGLEGKATSLLIDEDTSATNFMIRDGRMQRLVAKGKEPITPFIDKVRQLYEEWEVSSVLVLGGSGDYFEVADRVIMMDEYRPVDVTEDAKRIAEHHMNERIEEGGTSFGELSSRVPLTQGLDPSKGRREKVDAKGLSTILFGTTTVDLSGLEQLVDSSQTRALAELLRNLRKEADGRKLMEIIDVLYDQIDLHGLDILSSFKGHPGDLALPRKLELVGAINRLRTLRVK</sequence>
<organism evidence="5 6">
    <name type="scientific">Marininema mesophilum</name>
    <dbReference type="NCBI Taxonomy" id="1048340"/>
    <lineage>
        <taxon>Bacteria</taxon>
        <taxon>Bacillati</taxon>
        <taxon>Bacillota</taxon>
        <taxon>Bacilli</taxon>
        <taxon>Bacillales</taxon>
        <taxon>Thermoactinomycetaceae</taxon>
        <taxon>Marininema</taxon>
    </lineage>
</organism>
<name>A0A1H3C6X4_9BACL</name>
<feature type="domain" description="ATPase of the ABC class C-terminal" evidence="2">
    <location>
        <begin position="169"/>
        <end position="448"/>
    </location>
</feature>
<evidence type="ECO:0000259" key="4">
    <source>
        <dbReference type="Pfam" id="PF21117"/>
    </source>
</evidence>
<evidence type="ECO:0000259" key="2">
    <source>
        <dbReference type="Pfam" id="PF09818"/>
    </source>
</evidence>
<evidence type="ECO:0000313" key="6">
    <source>
        <dbReference type="Proteomes" id="UP000198534"/>
    </source>
</evidence>
<dbReference type="Pfam" id="PF20446">
    <property type="entry name" value="ABC_N"/>
    <property type="match status" value="1"/>
</dbReference>
<evidence type="ECO:0000259" key="3">
    <source>
        <dbReference type="Pfam" id="PF20446"/>
    </source>
</evidence>
<dbReference type="EMBL" id="FNNQ01000020">
    <property type="protein sequence ID" value="SDX49893.1"/>
    <property type="molecule type" value="Genomic_DNA"/>
</dbReference>
<dbReference type="RefSeq" id="WP_091742789.1">
    <property type="nucleotide sequence ID" value="NZ_FNNQ01000020.1"/>
</dbReference>
<dbReference type="InterPro" id="IPR046833">
    <property type="entry name" value="ABC_N"/>
</dbReference>
<keyword evidence="6" id="KW-1185">Reference proteome</keyword>
<dbReference type="PANTHER" id="PTHR38149:SF1">
    <property type="entry name" value="ATPASE"/>
    <property type="match status" value="1"/>
</dbReference>
<dbReference type="Proteomes" id="UP000198534">
    <property type="component" value="Unassembled WGS sequence"/>
</dbReference>
<proteinExistence type="predicted"/>
<evidence type="ECO:0000313" key="5">
    <source>
        <dbReference type="EMBL" id="SDX49893.1"/>
    </source>
</evidence>